<dbReference type="InterPro" id="IPR050843">
    <property type="entry name" value="Glycosyl_Hydrlase_38"/>
</dbReference>
<sequence>MPPSGTDPSKFCEEVSLMSSGTISDGERTANFVSRNNTVPVCGIKGACVQNVLDSVVQALLADKNRKFIYVEQAFFQRWWRDQNEAAQDSVKKLISSGQPEFM</sequence>
<evidence type="ECO:0000259" key="1">
    <source>
        <dbReference type="Pfam" id="PF01074"/>
    </source>
</evidence>
<dbReference type="GO" id="GO:0004559">
    <property type="term" value="F:alpha-mannosidase activity"/>
    <property type="evidence" value="ECO:0007669"/>
    <property type="project" value="InterPro"/>
</dbReference>
<proteinExistence type="predicted"/>
<evidence type="ECO:0000313" key="3">
    <source>
        <dbReference type="Proteomes" id="UP000464620"/>
    </source>
</evidence>
<dbReference type="Gene3D" id="3.20.110.10">
    <property type="entry name" value="Glycoside hydrolase 38, N terminal domain"/>
    <property type="match status" value="1"/>
</dbReference>
<protein>
    <submittedName>
        <fullName evidence="2">Alpha-mannosidase</fullName>
    </submittedName>
</protein>
<dbReference type="GO" id="GO:0006013">
    <property type="term" value="P:mannose metabolic process"/>
    <property type="evidence" value="ECO:0007669"/>
    <property type="project" value="InterPro"/>
</dbReference>
<organism evidence="2 3">
    <name type="scientific">Arachis hypogaea</name>
    <name type="common">Peanut</name>
    <dbReference type="NCBI Taxonomy" id="3818"/>
    <lineage>
        <taxon>Eukaryota</taxon>
        <taxon>Viridiplantae</taxon>
        <taxon>Streptophyta</taxon>
        <taxon>Embryophyta</taxon>
        <taxon>Tracheophyta</taxon>
        <taxon>Spermatophyta</taxon>
        <taxon>Magnoliopsida</taxon>
        <taxon>eudicotyledons</taxon>
        <taxon>Gunneridae</taxon>
        <taxon>Pentapetalae</taxon>
        <taxon>rosids</taxon>
        <taxon>fabids</taxon>
        <taxon>Fabales</taxon>
        <taxon>Fabaceae</taxon>
        <taxon>Papilionoideae</taxon>
        <taxon>50 kb inversion clade</taxon>
        <taxon>dalbergioids sensu lato</taxon>
        <taxon>Dalbergieae</taxon>
        <taxon>Pterocarpus clade</taxon>
        <taxon>Arachis</taxon>
    </lineage>
</organism>
<dbReference type="SUPFAM" id="SSF88713">
    <property type="entry name" value="Glycoside hydrolase/deacetylase"/>
    <property type="match status" value="1"/>
</dbReference>
<dbReference type="PANTHER" id="PTHR11607">
    <property type="entry name" value="ALPHA-MANNOSIDASE"/>
    <property type="match status" value="1"/>
</dbReference>
<feature type="domain" description="Glycoside hydrolase family 38 N-terminal" evidence="1">
    <location>
        <begin position="47"/>
        <end position="102"/>
    </location>
</feature>
<dbReference type="AlphaFoldDB" id="A0A6B9V6H9"/>
<dbReference type="Proteomes" id="UP000464620">
    <property type="component" value="Chromosome B09"/>
</dbReference>
<dbReference type="InterPro" id="IPR011330">
    <property type="entry name" value="Glyco_hydro/deAcase_b/a-brl"/>
</dbReference>
<reference evidence="2 3" key="1">
    <citation type="submission" date="2020-01" db="EMBL/GenBank/DDBJ databases">
        <title>Genome sequence of Arachis hypogaea, cultivar Shitouqi.</title>
        <authorList>
            <person name="Zhuang W."/>
            <person name="Chen H."/>
            <person name="Varshney R."/>
            <person name="Wang D."/>
            <person name="Ming R."/>
        </authorList>
    </citation>
    <scope>NUCLEOTIDE SEQUENCE [LARGE SCALE GENOMIC DNA]</scope>
    <source>
        <tissue evidence="2">Young leaf</tissue>
    </source>
</reference>
<name>A0A6B9V6H9_ARAHY</name>
<dbReference type="Pfam" id="PF01074">
    <property type="entry name" value="Glyco_hydro_38N"/>
    <property type="match status" value="1"/>
</dbReference>
<dbReference type="InterPro" id="IPR027291">
    <property type="entry name" value="Glyco_hydro_38_N_sf"/>
</dbReference>
<dbReference type="InterPro" id="IPR000602">
    <property type="entry name" value="Glyco_hydro_38_N"/>
</dbReference>
<accession>A0A6B9V6H9</accession>
<dbReference type="PANTHER" id="PTHR11607:SF3">
    <property type="entry name" value="LYSOSOMAL ALPHA-MANNOSIDASE"/>
    <property type="match status" value="1"/>
</dbReference>
<gene>
    <name evidence="2" type="ORF">DS421_19g651380</name>
</gene>
<dbReference type="EMBL" id="CP031001">
    <property type="protein sequence ID" value="QHN77296.1"/>
    <property type="molecule type" value="Genomic_DNA"/>
</dbReference>
<evidence type="ECO:0000313" key="2">
    <source>
        <dbReference type="EMBL" id="QHN77296.1"/>
    </source>
</evidence>